<dbReference type="RefSeq" id="WP_388010198.1">
    <property type="nucleotide sequence ID" value="NZ_JBHUEE010000011.1"/>
</dbReference>
<dbReference type="PANTHER" id="PTHR43537">
    <property type="entry name" value="TRANSCRIPTIONAL REGULATOR, GNTR FAMILY"/>
    <property type="match status" value="1"/>
</dbReference>
<dbReference type="InterPro" id="IPR011711">
    <property type="entry name" value="GntR_C"/>
</dbReference>
<sequence>MQAPAPASGAPSGRIDQQSLVALAREAIRRDILAGDLEPGQRLVEERLTERLGVSRPPLREALRLLEGDGLVTVRPRRGAVVATMDEQDVFEVMTLRSGLERIAVEHGVPVRDPELLGPVREALARMEHDARTEDRGSLVQDGYAFHAAIVDLAQHGRLSAIYRSVQQQILLCMSRNLVVRERYYETLVEHVDRHRRLLEVIEAGDPAAVLAELAVHGERSFERPPAGEDRPD</sequence>
<dbReference type="EMBL" id="JBHUEE010000011">
    <property type="protein sequence ID" value="MFD1719591.1"/>
    <property type="molecule type" value="Genomic_DNA"/>
</dbReference>
<protein>
    <submittedName>
        <fullName evidence="5">GntR family transcriptional regulator</fullName>
    </submittedName>
</protein>
<dbReference type="InterPro" id="IPR036390">
    <property type="entry name" value="WH_DNA-bd_sf"/>
</dbReference>
<organism evidence="5 6">
    <name type="scientific">Georgenia deserti</name>
    <dbReference type="NCBI Taxonomy" id="2093781"/>
    <lineage>
        <taxon>Bacteria</taxon>
        <taxon>Bacillati</taxon>
        <taxon>Actinomycetota</taxon>
        <taxon>Actinomycetes</taxon>
        <taxon>Micrococcales</taxon>
        <taxon>Bogoriellaceae</taxon>
        <taxon>Georgenia</taxon>
    </lineage>
</organism>
<dbReference type="InterPro" id="IPR000524">
    <property type="entry name" value="Tscrpt_reg_HTH_GntR"/>
</dbReference>
<dbReference type="Pfam" id="PF07729">
    <property type="entry name" value="FCD"/>
    <property type="match status" value="1"/>
</dbReference>
<evidence type="ECO:0000256" key="2">
    <source>
        <dbReference type="ARBA" id="ARBA00023125"/>
    </source>
</evidence>
<dbReference type="SUPFAM" id="SSF48008">
    <property type="entry name" value="GntR ligand-binding domain-like"/>
    <property type="match status" value="1"/>
</dbReference>
<name>A0ABW4LBY5_9MICO</name>
<evidence type="ECO:0000259" key="4">
    <source>
        <dbReference type="PROSITE" id="PS50949"/>
    </source>
</evidence>
<dbReference type="PRINTS" id="PR00035">
    <property type="entry name" value="HTHGNTR"/>
</dbReference>
<reference evidence="6" key="1">
    <citation type="journal article" date="2019" name="Int. J. Syst. Evol. Microbiol.">
        <title>The Global Catalogue of Microorganisms (GCM) 10K type strain sequencing project: providing services to taxonomists for standard genome sequencing and annotation.</title>
        <authorList>
            <consortium name="The Broad Institute Genomics Platform"/>
            <consortium name="The Broad Institute Genome Sequencing Center for Infectious Disease"/>
            <person name="Wu L."/>
            <person name="Ma J."/>
        </authorList>
    </citation>
    <scope>NUCLEOTIDE SEQUENCE [LARGE SCALE GENOMIC DNA]</scope>
    <source>
        <strain evidence="6">JCM 17130</strain>
    </source>
</reference>
<feature type="domain" description="HTH gntR-type" evidence="4">
    <location>
        <begin position="18"/>
        <end position="85"/>
    </location>
</feature>
<comment type="caution">
    <text evidence="5">The sequence shown here is derived from an EMBL/GenBank/DDBJ whole genome shotgun (WGS) entry which is preliminary data.</text>
</comment>
<dbReference type="InterPro" id="IPR036388">
    <property type="entry name" value="WH-like_DNA-bd_sf"/>
</dbReference>
<dbReference type="PROSITE" id="PS50949">
    <property type="entry name" value="HTH_GNTR"/>
    <property type="match status" value="1"/>
</dbReference>
<gene>
    <name evidence="5" type="ORF">ACFSE6_17235</name>
</gene>
<dbReference type="InterPro" id="IPR008920">
    <property type="entry name" value="TF_FadR/GntR_C"/>
</dbReference>
<dbReference type="SMART" id="SM00345">
    <property type="entry name" value="HTH_GNTR"/>
    <property type="match status" value="1"/>
</dbReference>
<dbReference type="PANTHER" id="PTHR43537:SF45">
    <property type="entry name" value="GNTR FAMILY REGULATORY PROTEIN"/>
    <property type="match status" value="1"/>
</dbReference>
<keyword evidence="2" id="KW-0238">DNA-binding</keyword>
<evidence type="ECO:0000313" key="5">
    <source>
        <dbReference type="EMBL" id="MFD1719591.1"/>
    </source>
</evidence>
<dbReference type="SMART" id="SM00895">
    <property type="entry name" value="FCD"/>
    <property type="match status" value="1"/>
</dbReference>
<evidence type="ECO:0000256" key="3">
    <source>
        <dbReference type="ARBA" id="ARBA00023163"/>
    </source>
</evidence>
<keyword evidence="6" id="KW-1185">Reference proteome</keyword>
<dbReference type="CDD" id="cd07377">
    <property type="entry name" value="WHTH_GntR"/>
    <property type="match status" value="1"/>
</dbReference>
<accession>A0ABW4LBY5</accession>
<dbReference type="Gene3D" id="1.10.10.10">
    <property type="entry name" value="Winged helix-like DNA-binding domain superfamily/Winged helix DNA-binding domain"/>
    <property type="match status" value="1"/>
</dbReference>
<keyword evidence="1" id="KW-0805">Transcription regulation</keyword>
<proteinExistence type="predicted"/>
<dbReference type="SUPFAM" id="SSF46785">
    <property type="entry name" value="Winged helix' DNA-binding domain"/>
    <property type="match status" value="1"/>
</dbReference>
<dbReference type="Gene3D" id="1.20.120.530">
    <property type="entry name" value="GntR ligand-binding domain-like"/>
    <property type="match status" value="1"/>
</dbReference>
<evidence type="ECO:0000313" key="6">
    <source>
        <dbReference type="Proteomes" id="UP001597277"/>
    </source>
</evidence>
<evidence type="ECO:0000256" key="1">
    <source>
        <dbReference type="ARBA" id="ARBA00023015"/>
    </source>
</evidence>
<dbReference type="Pfam" id="PF00392">
    <property type="entry name" value="GntR"/>
    <property type="match status" value="1"/>
</dbReference>
<dbReference type="Proteomes" id="UP001597277">
    <property type="component" value="Unassembled WGS sequence"/>
</dbReference>
<keyword evidence="3" id="KW-0804">Transcription</keyword>